<evidence type="ECO:0000256" key="1">
    <source>
        <dbReference type="SAM" id="MobiDB-lite"/>
    </source>
</evidence>
<proteinExistence type="predicted"/>
<dbReference type="AlphaFoldDB" id="A0AA91T2I3"/>
<dbReference type="Proteomes" id="UP000195602">
    <property type="component" value="Unassembled WGS sequence"/>
</dbReference>
<feature type="compositionally biased region" description="Basic and acidic residues" evidence="1">
    <location>
        <begin position="135"/>
        <end position="146"/>
    </location>
</feature>
<feature type="compositionally biased region" description="Acidic residues" evidence="1">
    <location>
        <begin position="899"/>
        <end position="908"/>
    </location>
</feature>
<dbReference type="KEGG" id="clus:A9F13_06g02387"/>
<protein>
    <submittedName>
        <fullName evidence="2">CCR4-NOT core subunit</fullName>
    </submittedName>
</protein>
<feature type="compositionally biased region" description="Polar residues" evidence="1">
    <location>
        <begin position="155"/>
        <end position="175"/>
    </location>
</feature>
<feature type="compositionally biased region" description="Basic residues" evidence="1">
    <location>
        <begin position="937"/>
        <end position="951"/>
    </location>
</feature>
<name>A0AA91T2I3_CLALS</name>
<feature type="region of interest" description="Disordered" evidence="1">
    <location>
        <begin position="91"/>
        <end position="175"/>
    </location>
</feature>
<feature type="compositionally biased region" description="Basic and acidic residues" evidence="1">
    <location>
        <begin position="108"/>
        <end position="127"/>
    </location>
</feature>
<sequence length="951" mass="108782">MLDDTDDDDNTLDISASVSASVSNEHTILYRACHLRNNRTLELIFYVVAGLCDPSTQPGETDEMVLSIDCLADLVMALSYRVLLAEESGKKEAKNSKNAHANNANDINDAKDLDDFKDSNDRDDAKRVNGNSVKDASETAEAKVASDEPADDAVSDQNPKVESNTNDSSTTIDLTPTHDQSAAVASLRFTLSLRLFEILEAAQKVLRADDELRVRYLQNDKEQLDELSSFWLPQVGDSDAKILYYMCSVIIFVLYKLFPSKPYNVALNPYTDYFLRLWKTHTSIVALALEMDRELEEEAWSVQGEYFDTPENVKRALLGSSAIRTVLAYVLNQASPPVHDDNGQKKNREHDLKNLPMLDFFHPLSRTARHCGALVADERLCMVVSLILGSRQSYSVQSEQEVTFPLFDVEDYNFRRNARQSFLGAAGDLIVDTYHGDQFDEDIKYVFGYYDSDEESEAASEMEDVAMALRTKNGIEFDDNGRDWRDCVRGENVEFTEEFLELDARYNALVEKSSSNDFIGTWDDVKKALEFLEQLDMENSATFLEKMGQVYANTIAKAIKDEDTETDCDINPDKLYKFFVSPAPAMFLDGTHQRKTYLIQLRRVTNFELVLVNNPTIAFSMLDELFMCPGLRRSLIWYLTHGINLHMSLINYIYELAVGLRGNNPDRPSNLRFSRKGESLVLSPIERSMLLHEFFMSASCWLFQGEFDSSTELPESRAKKLVSYMCLMISMLISRKVIVFDRSDADFFEDYSQDLQVLLFPWIGKVPEARELFFSIKKQMYPSEPAQIENSTEPAERPNNIHEALEDLEKLSDKEIYKYAVTDKAMDVFTDFARRIFYHICKQHNITISQSDFNVTTSANDDFALFLANYNQLARCNHFVLLLFDLLRPEVIGDRPGREEEEDEGEEDTRDHVVDSEFNDEFLNGEGQFQERISVEKKKKTKKKKSKKKKK</sequence>
<accession>A0AA91T2I3</accession>
<comment type="caution">
    <text evidence="2">The sequence shown here is derived from an EMBL/GenBank/DDBJ whole genome shotgun (WGS) entry which is preliminary data.</text>
</comment>
<dbReference type="EMBL" id="LYUB02000006">
    <property type="protein sequence ID" value="OVF09095.1"/>
    <property type="molecule type" value="Genomic_DNA"/>
</dbReference>
<reference evidence="2 3" key="1">
    <citation type="submission" date="2017-04" db="EMBL/GenBank/DDBJ databases">
        <title>Draft genome of the yeast Clavispora lusitaniae type strain CBS 6936.</title>
        <authorList>
            <person name="Durrens P."/>
            <person name="Klopp C."/>
            <person name="Biteau N."/>
            <person name="Fitton-Ouhabi V."/>
            <person name="Dementhon K."/>
            <person name="Accoceberry I."/>
            <person name="Sherman D.J."/>
            <person name="Noel T."/>
        </authorList>
    </citation>
    <scope>NUCLEOTIDE SEQUENCE [LARGE SCALE GENOMIC DNA]</scope>
    <source>
        <strain evidence="2 3">CBS 6936</strain>
    </source>
</reference>
<evidence type="ECO:0000313" key="2">
    <source>
        <dbReference type="EMBL" id="OVF09095.1"/>
    </source>
</evidence>
<feature type="region of interest" description="Disordered" evidence="1">
    <location>
        <begin position="895"/>
        <end position="951"/>
    </location>
</feature>
<evidence type="ECO:0000313" key="3">
    <source>
        <dbReference type="Proteomes" id="UP000195602"/>
    </source>
</evidence>
<organism evidence="2 3">
    <name type="scientific">Clavispora lusitaniae</name>
    <name type="common">Candida lusitaniae</name>
    <dbReference type="NCBI Taxonomy" id="36911"/>
    <lineage>
        <taxon>Eukaryota</taxon>
        <taxon>Fungi</taxon>
        <taxon>Dikarya</taxon>
        <taxon>Ascomycota</taxon>
        <taxon>Saccharomycotina</taxon>
        <taxon>Pichiomycetes</taxon>
        <taxon>Metschnikowiaceae</taxon>
        <taxon>Clavispora</taxon>
    </lineage>
</organism>
<gene>
    <name evidence="2" type="ORF">A9F13_06g02387</name>
</gene>
<feature type="compositionally biased region" description="Low complexity" evidence="1">
    <location>
        <begin position="96"/>
        <end position="107"/>
    </location>
</feature>